<feature type="transmembrane region" description="Helical" evidence="8">
    <location>
        <begin position="420"/>
        <end position="443"/>
    </location>
</feature>
<keyword evidence="11" id="KW-1185">Reference proteome</keyword>
<comment type="subcellular location">
    <subcellularLocation>
        <location evidence="1">Cell membrane</location>
        <topology evidence="1">Multi-pass membrane protein</topology>
    </subcellularLocation>
</comment>
<evidence type="ECO:0000256" key="8">
    <source>
        <dbReference type="SAM" id="Phobius"/>
    </source>
</evidence>
<keyword evidence="3 8" id="KW-0812">Transmembrane</keyword>
<dbReference type="Pfam" id="PF02687">
    <property type="entry name" value="FtsX"/>
    <property type="match status" value="1"/>
</dbReference>
<keyword evidence="2" id="KW-1003">Cell membrane</keyword>
<dbReference type="GO" id="GO:0005886">
    <property type="term" value="C:plasma membrane"/>
    <property type="evidence" value="ECO:0007669"/>
    <property type="project" value="UniProtKB-SubCell"/>
</dbReference>
<dbReference type="InterPro" id="IPR003838">
    <property type="entry name" value="ABC3_permease_C"/>
</dbReference>
<accession>A0A502D2J7</accession>
<dbReference type="EMBL" id="RCZM01000001">
    <property type="protein sequence ID" value="TPG19303.1"/>
    <property type="molecule type" value="Genomic_DNA"/>
</dbReference>
<dbReference type="GO" id="GO:0022857">
    <property type="term" value="F:transmembrane transporter activity"/>
    <property type="evidence" value="ECO:0007669"/>
    <property type="project" value="TreeGrafter"/>
</dbReference>
<evidence type="ECO:0000313" key="11">
    <source>
        <dbReference type="Proteomes" id="UP000317722"/>
    </source>
</evidence>
<gene>
    <name evidence="10" type="ORF">EAH86_02030</name>
</gene>
<feature type="transmembrane region" description="Helical" evidence="8">
    <location>
        <begin position="504"/>
        <end position="524"/>
    </location>
</feature>
<comment type="similarity">
    <text evidence="6">Belongs to the ABC-4 integral membrane protein family.</text>
</comment>
<feature type="transmembrane region" description="Helical" evidence="8">
    <location>
        <begin position="449"/>
        <end position="475"/>
    </location>
</feature>
<feature type="domain" description="ABC3 transporter permease C-terminal" evidence="9">
    <location>
        <begin position="294"/>
        <end position="399"/>
    </location>
</feature>
<evidence type="ECO:0000256" key="7">
    <source>
        <dbReference type="SAM" id="MobiDB-lite"/>
    </source>
</evidence>
<sequence length="1039" mass="107620">MWAAIRYRRAQAGVLVLLSALIATCAVFAPLYQRALEQALLRSSISSASIADTALVVRAGRGTANPSFASAALSGNVPASVQVLYGDPIGQMSDAISIVPKAGLKHSPGDLVARDQVCQHLKITTGTCPKAVGEVLVSAKDMAAWKWPLGKTFDTTVPGLGQGEKPTATLKVVGAYEVVPDEGYWLRTQLDGKSGSLIDVGLEQVPAIDDFVTPEATFTKDWSVAQATLTLPLRRDLFTLGNLQQISDVLAAKGGNRAAGQGIDGALVETQLPTIIDGIRVGQHQLRVIVPLLMAQLGLLAAAILLLVAQAAVEQRRPEVALARLRGRSREGAGRIVMGELAATVAIGLPIGFLLALLLTTLVRWFLLPEGVPFEVPWYSVLALAASAVVCAVAIWLAARPVQRLTVSALLRRVSRERARAFGIVDILAVALAAFGLIGLATGTLGGPLALVTPTLIALAAGLVASRLAVPVAGASGRANLRRGRIGPALTAFGLERRPTLRKVVTVVSVAVALTVFAANALVVGDRNWTARAQVQTGAPAVIDTDSRNPASLLATVRAIDPTGTKASPVAIVRRTDQKSTATMAVVTRDFEETSFAPPGEPYRLGALAPPDIAPVQLRGTRVTGRIAWNLTTPEGQLAQRPTGQSGAPLPPGVGPGSEEPSELRISVTTPQGQRLTRVIGQVPLQGKGSAELKGLLLCPDGCRLDGLEFRKTDQQASEVSGTLSITGLGIDGKSLDLAAPNQWNPFVAPATSSGDALKQVPATGDTLALELVSTGFALELSHADVPAVVPGLLAGPMPPGGSAQGFDAVGINGAPLTAAVQQTVDTLPVLGGQGVLVDYETLARLGGRLPDSGTLSVWVSDPARADAVAQSLTTQGVGVLARHSVATAKDRLDESASAWGLRLAAFTGAMGVLLAALVVLVMTVTGWRVVARDLAALHMSGVPLKELRRSLVREQVVLVLVGTVVGVICGAVSSFIAMPLIPLFDSASDPVPALELAPDTLAIVGAAVVAGLVLVAVGWLAAVGAGRRITLRRIRESL</sequence>
<evidence type="ECO:0000256" key="3">
    <source>
        <dbReference type="ARBA" id="ARBA00022692"/>
    </source>
</evidence>
<evidence type="ECO:0000256" key="5">
    <source>
        <dbReference type="ARBA" id="ARBA00023136"/>
    </source>
</evidence>
<evidence type="ECO:0000256" key="6">
    <source>
        <dbReference type="ARBA" id="ARBA00038076"/>
    </source>
</evidence>
<proteinExistence type="inferred from homology"/>
<keyword evidence="4 8" id="KW-1133">Transmembrane helix</keyword>
<evidence type="ECO:0000256" key="4">
    <source>
        <dbReference type="ARBA" id="ARBA00022989"/>
    </source>
</evidence>
<dbReference type="PANTHER" id="PTHR30572:SF4">
    <property type="entry name" value="ABC TRANSPORTER PERMEASE YTRF"/>
    <property type="match status" value="1"/>
</dbReference>
<name>A0A502D2J7_9MICO</name>
<dbReference type="OrthoDB" id="3275641at2"/>
<feature type="transmembrane region" description="Helical" evidence="8">
    <location>
        <begin position="900"/>
        <end position="923"/>
    </location>
</feature>
<dbReference type="InterPro" id="IPR050250">
    <property type="entry name" value="Macrolide_Exporter_MacB"/>
</dbReference>
<dbReference type="RefSeq" id="WP_140736948.1">
    <property type="nucleotide sequence ID" value="NZ_RCZM01000001.1"/>
</dbReference>
<evidence type="ECO:0000259" key="9">
    <source>
        <dbReference type="Pfam" id="PF02687"/>
    </source>
</evidence>
<reference evidence="10 11" key="1">
    <citation type="journal article" date="2019" name="Environ. Microbiol.">
        <title>Species interactions and distinct microbial communities in high Arctic permafrost affected cryosols are associated with the CH4 and CO2 gas fluxes.</title>
        <authorList>
            <person name="Altshuler I."/>
            <person name="Hamel J."/>
            <person name="Turney S."/>
            <person name="Magnuson E."/>
            <person name="Levesque R."/>
            <person name="Greer C."/>
            <person name="Whyte L.G."/>
        </authorList>
    </citation>
    <scope>NUCLEOTIDE SEQUENCE [LARGE SCALE GENOMIC DNA]</scope>
    <source>
        <strain evidence="10 11">S9.3A</strain>
    </source>
</reference>
<dbReference type="PANTHER" id="PTHR30572">
    <property type="entry name" value="MEMBRANE COMPONENT OF TRANSPORTER-RELATED"/>
    <property type="match status" value="1"/>
</dbReference>
<feature type="transmembrane region" description="Helical" evidence="8">
    <location>
        <begin position="378"/>
        <end position="399"/>
    </location>
</feature>
<comment type="caution">
    <text evidence="10">The sequence shown here is derived from an EMBL/GenBank/DDBJ whole genome shotgun (WGS) entry which is preliminary data.</text>
</comment>
<feature type="region of interest" description="Disordered" evidence="7">
    <location>
        <begin position="634"/>
        <end position="671"/>
    </location>
</feature>
<organism evidence="10 11">
    <name type="scientific">Pedococcus bigeumensis</name>
    <dbReference type="NCBI Taxonomy" id="433644"/>
    <lineage>
        <taxon>Bacteria</taxon>
        <taxon>Bacillati</taxon>
        <taxon>Actinomycetota</taxon>
        <taxon>Actinomycetes</taxon>
        <taxon>Micrococcales</taxon>
        <taxon>Intrasporangiaceae</taxon>
        <taxon>Pedococcus</taxon>
    </lineage>
</organism>
<protein>
    <submittedName>
        <fullName evidence="10">FtsX-like permease family protein</fullName>
    </submittedName>
</protein>
<feature type="compositionally biased region" description="Polar residues" evidence="7">
    <location>
        <begin position="634"/>
        <end position="646"/>
    </location>
</feature>
<feature type="transmembrane region" description="Helical" evidence="8">
    <location>
        <begin position="334"/>
        <end position="358"/>
    </location>
</feature>
<evidence type="ECO:0000256" key="1">
    <source>
        <dbReference type="ARBA" id="ARBA00004651"/>
    </source>
</evidence>
<evidence type="ECO:0000256" key="2">
    <source>
        <dbReference type="ARBA" id="ARBA00022475"/>
    </source>
</evidence>
<dbReference type="AlphaFoldDB" id="A0A502D2J7"/>
<dbReference type="Proteomes" id="UP000317722">
    <property type="component" value="Unassembled WGS sequence"/>
</dbReference>
<feature type="transmembrane region" description="Helical" evidence="8">
    <location>
        <begin position="1002"/>
        <end position="1026"/>
    </location>
</feature>
<keyword evidence="5 8" id="KW-0472">Membrane</keyword>
<evidence type="ECO:0000313" key="10">
    <source>
        <dbReference type="EMBL" id="TPG19303.1"/>
    </source>
</evidence>
<feature type="transmembrane region" description="Helical" evidence="8">
    <location>
        <begin position="957"/>
        <end position="982"/>
    </location>
</feature>
<feature type="transmembrane region" description="Helical" evidence="8">
    <location>
        <begin position="288"/>
        <end position="313"/>
    </location>
</feature>